<protein>
    <submittedName>
        <fullName evidence="1">Uncharacterized protein</fullName>
    </submittedName>
</protein>
<accession>A0ABS6G992</accession>
<keyword evidence="2" id="KW-1185">Reference proteome</keyword>
<proteinExistence type="predicted"/>
<reference evidence="1 2" key="1">
    <citation type="submission" date="2021-06" db="EMBL/GenBank/DDBJ databases">
        <authorList>
            <person name="Sun Q."/>
            <person name="Li D."/>
        </authorList>
    </citation>
    <scope>NUCLEOTIDE SEQUENCE [LARGE SCALE GENOMIC DNA]</scope>
    <source>
        <strain evidence="1 2">MSJ-5</strain>
    </source>
</reference>
<gene>
    <name evidence="1" type="ORF">KQI88_16100</name>
</gene>
<evidence type="ECO:0000313" key="1">
    <source>
        <dbReference type="EMBL" id="MBU5677941.1"/>
    </source>
</evidence>
<comment type="caution">
    <text evidence="1">The sequence shown here is derived from an EMBL/GenBank/DDBJ whole genome shotgun (WGS) entry which is preliminary data.</text>
</comment>
<name>A0ABS6G992_9FIRM</name>
<dbReference type="EMBL" id="JAHLQK010000006">
    <property type="protein sequence ID" value="MBU5677941.1"/>
    <property type="molecule type" value="Genomic_DNA"/>
</dbReference>
<evidence type="ECO:0000313" key="2">
    <source>
        <dbReference type="Proteomes" id="UP000779508"/>
    </source>
</evidence>
<organism evidence="1 2">
    <name type="scientific">Alkaliphilus flagellatus</name>
    <dbReference type="NCBI Taxonomy" id="2841507"/>
    <lineage>
        <taxon>Bacteria</taxon>
        <taxon>Bacillati</taxon>
        <taxon>Bacillota</taxon>
        <taxon>Clostridia</taxon>
        <taxon>Peptostreptococcales</taxon>
        <taxon>Natronincolaceae</taxon>
        <taxon>Alkaliphilus</taxon>
    </lineage>
</organism>
<dbReference type="RefSeq" id="WP_216419069.1">
    <property type="nucleotide sequence ID" value="NZ_JAHLQK010000006.1"/>
</dbReference>
<dbReference type="Proteomes" id="UP000779508">
    <property type="component" value="Unassembled WGS sequence"/>
</dbReference>
<sequence>MSMLNFLINFSHFNINISIKKDMTKIKNKPVSSIKQELLITEATANIDAARVKYHYLSCTM</sequence>